<gene>
    <name evidence="3" type="ORF">X801_07876</name>
</gene>
<dbReference type="Proteomes" id="UP000243686">
    <property type="component" value="Unassembled WGS sequence"/>
</dbReference>
<proteinExistence type="predicted"/>
<name>A0A1S8WQ08_OPIVI</name>
<dbReference type="GO" id="GO:0003723">
    <property type="term" value="F:RNA binding"/>
    <property type="evidence" value="ECO:0007669"/>
    <property type="project" value="InterPro"/>
</dbReference>
<dbReference type="SMART" id="SM01123">
    <property type="entry name" value="DBP10CT"/>
    <property type="match status" value="1"/>
</dbReference>
<feature type="region of interest" description="Disordered" evidence="1">
    <location>
        <begin position="107"/>
        <end position="149"/>
    </location>
</feature>
<keyword evidence="4" id="KW-1185">Reference proteome</keyword>
<feature type="compositionally biased region" description="Basic and acidic residues" evidence="1">
    <location>
        <begin position="114"/>
        <end position="123"/>
    </location>
</feature>
<evidence type="ECO:0000313" key="4">
    <source>
        <dbReference type="Proteomes" id="UP000243686"/>
    </source>
</evidence>
<dbReference type="GO" id="GO:0005524">
    <property type="term" value="F:ATP binding"/>
    <property type="evidence" value="ECO:0007669"/>
    <property type="project" value="InterPro"/>
</dbReference>
<dbReference type="GO" id="GO:0005634">
    <property type="term" value="C:nucleus"/>
    <property type="evidence" value="ECO:0007669"/>
    <property type="project" value="InterPro"/>
</dbReference>
<accession>A0A1S8WQ08</accession>
<feature type="domain" description="DBP10 C-terminal" evidence="2">
    <location>
        <begin position="20"/>
        <end position="74"/>
    </location>
</feature>
<protein>
    <submittedName>
        <fullName evidence="3">DBP10CT domain protein</fullName>
    </submittedName>
</protein>
<sequence length="201" mass="22948">MALTMEVSIQQARQLRLRPAGSRLRKQVWDRKKKRYVDSEAAEGKANLKRIKTESGIWIPASYKTDRYNQWIKRSNVDQGAPDSGRNVGDISQPHTSFSARFGGVVEFPEEPEEPKNRPQDRFKAKRNAQAVDRKGFKAPTSKGKSTDEVHGTKFKVLGTKPWCEWFSIFPHFFLCSFLMNLTELEQSVDQFGECPIAKGP</sequence>
<evidence type="ECO:0000256" key="1">
    <source>
        <dbReference type="SAM" id="MobiDB-lite"/>
    </source>
</evidence>
<evidence type="ECO:0000259" key="2">
    <source>
        <dbReference type="SMART" id="SM01123"/>
    </source>
</evidence>
<organism evidence="3 4">
    <name type="scientific">Opisthorchis viverrini</name>
    <name type="common">Southeast Asian liver fluke</name>
    <dbReference type="NCBI Taxonomy" id="6198"/>
    <lineage>
        <taxon>Eukaryota</taxon>
        <taxon>Metazoa</taxon>
        <taxon>Spiralia</taxon>
        <taxon>Lophotrochozoa</taxon>
        <taxon>Platyhelminthes</taxon>
        <taxon>Trematoda</taxon>
        <taxon>Digenea</taxon>
        <taxon>Opisthorchiida</taxon>
        <taxon>Opisthorchiata</taxon>
        <taxon>Opisthorchiidae</taxon>
        <taxon>Opisthorchis</taxon>
    </lineage>
</organism>
<dbReference type="Pfam" id="PF08147">
    <property type="entry name" value="DBP10CT"/>
    <property type="match status" value="1"/>
</dbReference>
<dbReference type="GO" id="GO:0003724">
    <property type="term" value="F:RNA helicase activity"/>
    <property type="evidence" value="ECO:0007669"/>
    <property type="project" value="InterPro"/>
</dbReference>
<dbReference type="InterPro" id="IPR012541">
    <property type="entry name" value="DBP10_C"/>
</dbReference>
<dbReference type="EMBL" id="KV897945">
    <property type="protein sequence ID" value="OON16313.1"/>
    <property type="molecule type" value="Genomic_DNA"/>
</dbReference>
<evidence type="ECO:0000313" key="3">
    <source>
        <dbReference type="EMBL" id="OON16313.1"/>
    </source>
</evidence>
<reference evidence="3 4" key="1">
    <citation type="submission" date="2015-03" db="EMBL/GenBank/DDBJ databases">
        <title>Draft genome of the nematode, Opisthorchis viverrini.</title>
        <authorList>
            <person name="Mitreva M."/>
        </authorList>
    </citation>
    <scope>NUCLEOTIDE SEQUENCE [LARGE SCALE GENOMIC DNA]</scope>
    <source>
        <strain evidence="3">Khon Kaen</strain>
    </source>
</reference>
<dbReference type="AlphaFoldDB" id="A0A1S8WQ08"/>